<accession>A0A1E8E3C6</accession>
<dbReference type="PANTHER" id="PTHR33755">
    <property type="entry name" value="TOXIN PARE1-RELATED"/>
    <property type="match status" value="1"/>
</dbReference>
<protein>
    <recommendedName>
        <fullName evidence="3">Toxin</fullName>
    </recommendedName>
</protein>
<dbReference type="Pfam" id="PF05016">
    <property type="entry name" value="ParE_toxin"/>
    <property type="match status" value="1"/>
</dbReference>
<dbReference type="InterPro" id="IPR051803">
    <property type="entry name" value="TA_system_RelE-like_toxin"/>
</dbReference>
<evidence type="ECO:0000313" key="6">
    <source>
        <dbReference type="Proteomes" id="UP000186931"/>
    </source>
</evidence>
<dbReference type="PANTHER" id="PTHR33755:SF3">
    <property type="entry name" value="TOXIN"/>
    <property type="match status" value="1"/>
</dbReference>
<proteinExistence type="inferred from homology"/>
<evidence type="ECO:0000256" key="3">
    <source>
        <dbReference type="PIRNR" id="PIRNR029218"/>
    </source>
</evidence>
<gene>
    <name evidence="5" type="ORF">BJN41_02785</name>
    <name evidence="4" type="ORF">HX110_00595</name>
</gene>
<name>A0A1E8E3C6_9GAMM</name>
<dbReference type="RefSeq" id="WP_070153485.1">
    <property type="nucleotide sequence ID" value="NZ_CP062185.1"/>
</dbReference>
<dbReference type="InterPro" id="IPR028344">
    <property type="entry name" value="ParE1/4"/>
</dbReference>
<comment type="caution">
    <text evidence="5">The sequence shown here is derived from an EMBL/GenBank/DDBJ whole genome shotgun (WGS) entry which is preliminary data.</text>
</comment>
<reference evidence="4" key="3">
    <citation type="journal article" date="2022" name="Sci. Total Environ.">
        <title>Prevalence, transmission, and molecular epidemiology of tet(X)-positive bacteria among humans, animals, and environmental niches in China: An epidemiological, and genomic-based study.</title>
        <authorList>
            <person name="Dong N."/>
            <person name="Zeng Y."/>
            <person name="Cai C."/>
            <person name="Sun C."/>
            <person name="Lu J."/>
            <person name="Liu C."/>
            <person name="Zhou H."/>
            <person name="Sun Q."/>
            <person name="Shu L."/>
            <person name="Wang H."/>
            <person name="Wang Y."/>
            <person name="Wang S."/>
            <person name="Wu C."/>
            <person name="Chan E.W."/>
            <person name="Chen G."/>
            <person name="Shen Z."/>
            <person name="Chen S."/>
            <person name="Zhang R."/>
        </authorList>
    </citation>
    <scope>NUCLEOTIDE SEQUENCE</scope>
    <source>
        <strain evidence="4">DF49-4</strain>
    </source>
</reference>
<evidence type="ECO:0000256" key="2">
    <source>
        <dbReference type="ARBA" id="ARBA00022649"/>
    </source>
</evidence>
<evidence type="ECO:0000313" key="5">
    <source>
        <dbReference type="EMBL" id="OFE44175.1"/>
    </source>
</evidence>
<evidence type="ECO:0000256" key="1">
    <source>
        <dbReference type="ARBA" id="ARBA00006226"/>
    </source>
</evidence>
<dbReference type="EMBL" id="JACANG010000001">
    <property type="protein sequence ID" value="MDM1717674.1"/>
    <property type="molecule type" value="Genomic_DNA"/>
</dbReference>
<dbReference type="PIRSF" id="PIRSF029218">
    <property type="entry name" value="ParE"/>
    <property type="match status" value="1"/>
</dbReference>
<reference evidence="4" key="2">
    <citation type="submission" date="2020-06" db="EMBL/GenBank/DDBJ databases">
        <authorList>
            <person name="Dong N."/>
        </authorList>
    </citation>
    <scope>NUCLEOTIDE SEQUENCE</scope>
    <source>
        <strain evidence="4">DF49-4</strain>
    </source>
</reference>
<keyword evidence="2" id="KW-1277">Toxin-antitoxin system</keyword>
<dbReference type="InterPro" id="IPR007712">
    <property type="entry name" value="RelE/ParE_toxin"/>
</dbReference>
<comment type="similarity">
    <text evidence="1 3">Belongs to the RelE toxin family.</text>
</comment>
<dbReference type="Proteomes" id="UP001174419">
    <property type="component" value="Unassembled WGS sequence"/>
</dbReference>
<reference evidence="5 6" key="1">
    <citation type="submission" date="2016-10" db="EMBL/GenBank/DDBJ databases">
        <title>Genome of airborne Acinetobacter sp. 5-2Ac02 in the hospital environment: Species near to Acinetobacter towneri.</title>
        <authorList>
            <person name="Barbosa B."/>
            <person name="Fernandez-Garcia L."/>
            <person name="Gato E."/>
            <person name="Leao R."/>
            <person name="Albano R."/>
            <person name="Fernandez B."/>
            <person name="Fernandez-Cuenca F."/>
            <person name="Marques E."/>
            <person name="Tomas M."/>
        </authorList>
    </citation>
    <scope>NUCLEOTIDE SEQUENCE [LARGE SCALE GENOMIC DNA]</scope>
    <source>
        <strain evidence="5 6">5-2Ac02</strain>
    </source>
</reference>
<dbReference type="EMBL" id="MKQS01000005">
    <property type="protein sequence ID" value="OFE44175.1"/>
    <property type="molecule type" value="Genomic_DNA"/>
</dbReference>
<sequence length="97" mass="11400">MYKLSNLAVDDFTAIYEYTLLNFGVAQADQYTQHLENTFHLLVSSPLIGYACVDIGEGIRRHDHHQHAIFYKKQDYGIFIIRILHQQMQPMKHFFAL</sequence>
<dbReference type="Gene3D" id="3.30.2310.20">
    <property type="entry name" value="RelE-like"/>
    <property type="match status" value="1"/>
</dbReference>
<dbReference type="STRING" id="202956.BJN41_02785"/>
<evidence type="ECO:0000313" key="4">
    <source>
        <dbReference type="EMBL" id="MDM1717674.1"/>
    </source>
</evidence>
<dbReference type="InterPro" id="IPR035093">
    <property type="entry name" value="RelE/ParE_toxin_dom_sf"/>
</dbReference>
<organism evidence="5 6">
    <name type="scientific">Acinetobacter towneri</name>
    <dbReference type="NCBI Taxonomy" id="202956"/>
    <lineage>
        <taxon>Bacteria</taxon>
        <taxon>Pseudomonadati</taxon>
        <taxon>Pseudomonadota</taxon>
        <taxon>Gammaproteobacteria</taxon>
        <taxon>Moraxellales</taxon>
        <taxon>Moraxellaceae</taxon>
        <taxon>Acinetobacter</taxon>
    </lineage>
</organism>
<dbReference type="AlphaFoldDB" id="A0A1E8E3C6"/>
<dbReference type="Proteomes" id="UP000186931">
    <property type="component" value="Unassembled WGS sequence"/>
</dbReference>